<dbReference type="FunFam" id="1.10.390.10:FF:000002">
    <property type="entry name" value="Aminopeptidase N"/>
    <property type="match status" value="1"/>
</dbReference>
<dbReference type="Gene3D" id="1.25.50.10">
    <property type="entry name" value="Peptidase M1, alanyl aminopeptidase, C-terminal domain"/>
    <property type="match status" value="1"/>
</dbReference>
<organism evidence="17 18">
    <name type="scientific">Granulibacter bethesdensis</name>
    <dbReference type="NCBI Taxonomy" id="364410"/>
    <lineage>
        <taxon>Bacteria</taxon>
        <taxon>Pseudomonadati</taxon>
        <taxon>Pseudomonadota</taxon>
        <taxon>Alphaproteobacteria</taxon>
        <taxon>Acetobacterales</taxon>
        <taxon>Acetobacteraceae</taxon>
        <taxon>Granulibacter</taxon>
    </lineage>
</organism>
<evidence type="ECO:0000256" key="10">
    <source>
        <dbReference type="ARBA" id="ARBA00022833"/>
    </source>
</evidence>
<evidence type="ECO:0000313" key="17">
    <source>
        <dbReference type="EMBL" id="APH53923.1"/>
    </source>
</evidence>
<evidence type="ECO:0000256" key="4">
    <source>
        <dbReference type="ARBA" id="ARBA00012564"/>
    </source>
</evidence>
<dbReference type="NCBIfam" id="TIGR02414">
    <property type="entry name" value="pepN_proteo"/>
    <property type="match status" value="1"/>
</dbReference>
<dbReference type="InterPro" id="IPR014782">
    <property type="entry name" value="Peptidase_M1_dom"/>
</dbReference>
<dbReference type="GO" id="GO:0008270">
    <property type="term" value="F:zinc ion binding"/>
    <property type="evidence" value="ECO:0007669"/>
    <property type="project" value="InterPro"/>
</dbReference>
<dbReference type="InterPro" id="IPR037144">
    <property type="entry name" value="Peptidase_M1_pepN_C_sf"/>
</dbReference>
<protein>
    <recommendedName>
        <fullName evidence="5 12">Aminopeptidase N</fullName>
        <ecNumber evidence="4 12">3.4.11.2</ecNumber>
    </recommendedName>
</protein>
<evidence type="ECO:0000256" key="2">
    <source>
        <dbReference type="ARBA" id="ARBA00001947"/>
    </source>
</evidence>
<dbReference type="InterPro" id="IPR042097">
    <property type="entry name" value="Aminopeptidase_N-like_N_sf"/>
</dbReference>
<evidence type="ECO:0000259" key="14">
    <source>
        <dbReference type="Pfam" id="PF11940"/>
    </source>
</evidence>
<dbReference type="GO" id="GO:0006508">
    <property type="term" value="P:proteolysis"/>
    <property type="evidence" value="ECO:0007669"/>
    <property type="project" value="UniProtKB-UniRule"/>
</dbReference>
<dbReference type="PANTHER" id="PTHR46322">
    <property type="entry name" value="PUROMYCIN-SENSITIVE AMINOPEPTIDASE"/>
    <property type="match status" value="1"/>
</dbReference>
<keyword evidence="6 17" id="KW-0031">Aminopeptidase</keyword>
<evidence type="ECO:0000256" key="11">
    <source>
        <dbReference type="ARBA" id="ARBA00023049"/>
    </source>
</evidence>
<dbReference type="GO" id="GO:0008237">
    <property type="term" value="F:metallopeptidase activity"/>
    <property type="evidence" value="ECO:0007669"/>
    <property type="project" value="UniProtKB-UniRule"/>
</dbReference>
<evidence type="ECO:0000256" key="7">
    <source>
        <dbReference type="ARBA" id="ARBA00022670"/>
    </source>
</evidence>
<dbReference type="Pfam" id="PF11940">
    <property type="entry name" value="DUF3458"/>
    <property type="match status" value="1"/>
</dbReference>
<reference evidence="18" key="1">
    <citation type="submission" date="2016-11" db="EMBL/GenBank/DDBJ databases">
        <title>Comparative genomic and phenotypic analysis of Granulibacter bethesdensis clinical isolates from patients with chronic granulomatous disease.</title>
        <authorList>
            <person name="Zarember K.A."/>
            <person name="Porcella S.F."/>
            <person name="Chu J."/>
            <person name="Ding L."/>
            <person name="Dahlstrom E."/>
            <person name="Barbian K."/>
            <person name="Martens C."/>
            <person name="Sykora L."/>
            <person name="Kramer S."/>
            <person name="Pettinato A.M."/>
            <person name="Hong H."/>
            <person name="Wald G."/>
            <person name="Berg L.J."/>
            <person name="Rogge L.S."/>
            <person name="Greenberg D.E."/>
            <person name="Falcone E.L."/>
            <person name="Neves J.F."/>
            <person name="Simoes M.J."/>
            <person name="Casal M."/>
            <person name="Rodriguez-Lopez F.C."/>
            <person name="Zelazny A."/>
            <person name="Gallin J.I."/>
            <person name="Holland S.M."/>
        </authorList>
    </citation>
    <scope>NUCLEOTIDE SEQUENCE [LARGE SCALE GENOMIC DNA]</scope>
    <source>
        <strain evidence="18">NIH9.1</strain>
    </source>
</reference>
<feature type="domain" description="Peptidase M1 membrane alanine aminopeptidase" evidence="13">
    <location>
        <begin position="245"/>
        <end position="458"/>
    </location>
</feature>
<evidence type="ECO:0000256" key="3">
    <source>
        <dbReference type="ARBA" id="ARBA00010136"/>
    </source>
</evidence>
<evidence type="ECO:0000256" key="12">
    <source>
        <dbReference type="NCBIfam" id="TIGR02414"/>
    </source>
</evidence>
<dbReference type="EC" id="3.4.11.2" evidence="4 12"/>
<feature type="domain" description="Peptidase M1 alanyl aminopeptidase Ig-like fold" evidence="14">
    <location>
        <begin position="463"/>
        <end position="566"/>
    </location>
</feature>
<dbReference type="PANTHER" id="PTHR46322:SF1">
    <property type="entry name" value="PUROMYCIN-SENSITIVE AMINOPEPTIDASE"/>
    <property type="match status" value="1"/>
</dbReference>
<evidence type="ECO:0000256" key="1">
    <source>
        <dbReference type="ARBA" id="ARBA00000098"/>
    </source>
</evidence>
<evidence type="ECO:0000256" key="5">
    <source>
        <dbReference type="ARBA" id="ARBA00015611"/>
    </source>
</evidence>
<dbReference type="GO" id="GO:0016285">
    <property type="term" value="F:alanyl aminopeptidase activity"/>
    <property type="evidence" value="ECO:0007669"/>
    <property type="project" value="UniProtKB-EC"/>
</dbReference>
<dbReference type="SUPFAM" id="SSF55486">
    <property type="entry name" value="Metalloproteases ('zincins'), catalytic domain"/>
    <property type="match status" value="1"/>
</dbReference>
<keyword evidence="8" id="KW-0479">Metal-binding</keyword>
<dbReference type="Pfam" id="PF01433">
    <property type="entry name" value="Peptidase_M1"/>
    <property type="match status" value="1"/>
</dbReference>
<dbReference type="InterPro" id="IPR012779">
    <property type="entry name" value="Peptidase_M1_pepN"/>
</dbReference>
<comment type="catalytic activity">
    <reaction evidence="1">
        <text>Release of an N-terminal amino acid, Xaa-|-Yaa- from a peptide, amide or arylamide. Xaa is preferably Ala, but may be most amino acids including Pro (slow action). When a terminal hydrophobic residue is followed by a prolyl residue, the two may be released as an intact Xaa-Pro dipeptide.</text>
        <dbReference type="EC" id="3.4.11.2"/>
    </reaction>
</comment>
<dbReference type="Proteomes" id="UP000182373">
    <property type="component" value="Chromosome"/>
</dbReference>
<evidence type="ECO:0000259" key="16">
    <source>
        <dbReference type="Pfam" id="PF17900"/>
    </source>
</evidence>
<proteinExistence type="inferred from homology"/>
<keyword evidence="11" id="KW-0482">Metalloprotease</keyword>
<dbReference type="FunFam" id="2.60.40.1840:FF:000001">
    <property type="entry name" value="Aminopeptidase N"/>
    <property type="match status" value="1"/>
</dbReference>
<dbReference type="Pfam" id="PF17900">
    <property type="entry name" value="Peptidase_M1_N"/>
    <property type="match status" value="1"/>
</dbReference>
<evidence type="ECO:0000256" key="9">
    <source>
        <dbReference type="ARBA" id="ARBA00022801"/>
    </source>
</evidence>
<feature type="domain" description="Aminopeptidase N-like N-terminal" evidence="16">
    <location>
        <begin position="118"/>
        <end position="205"/>
    </location>
</feature>
<comment type="similarity">
    <text evidence="3">Belongs to the peptidase M1 family.</text>
</comment>
<dbReference type="InterPro" id="IPR035414">
    <property type="entry name" value="Peptidase_M1_pepN_Ig-like"/>
</dbReference>
<dbReference type="InterPro" id="IPR045357">
    <property type="entry name" value="Aminopeptidase_N-like_N"/>
</dbReference>
<dbReference type="InterPro" id="IPR001930">
    <property type="entry name" value="Peptidase_M1"/>
</dbReference>
<dbReference type="Pfam" id="PF17432">
    <property type="entry name" value="DUF3458_C"/>
    <property type="match status" value="1"/>
</dbReference>
<feature type="domain" description="Peptidase M1 alanyl aminopeptidase C-terminal" evidence="15">
    <location>
        <begin position="571"/>
        <end position="895"/>
    </location>
</feature>
<dbReference type="FunFam" id="3.30.2010.30:FF:000002">
    <property type="entry name" value="Putative aminopeptidase N"/>
    <property type="match status" value="1"/>
</dbReference>
<evidence type="ECO:0000256" key="8">
    <source>
        <dbReference type="ARBA" id="ARBA00022723"/>
    </source>
</evidence>
<dbReference type="PRINTS" id="PR00756">
    <property type="entry name" value="ALADIPTASE"/>
</dbReference>
<evidence type="ECO:0000259" key="13">
    <source>
        <dbReference type="Pfam" id="PF01433"/>
    </source>
</evidence>
<dbReference type="Gene3D" id="2.60.40.1730">
    <property type="entry name" value="tricorn interacting facor f3 domain"/>
    <property type="match status" value="1"/>
</dbReference>
<dbReference type="AlphaFoldDB" id="A0AAC9KB56"/>
<dbReference type="InterPro" id="IPR027268">
    <property type="entry name" value="Peptidase_M4/M1_CTD_sf"/>
</dbReference>
<dbReference type="CDD" id="cd09600">
    <property type="entry name" value="M1_APN"/>
    <property type="match status" value="1"/>
</dbReference>
<evidence type="ECO:0000313" key="18">
    <source>
        <dbReference type="Proteomes" id="UP000182373"/>
    </source>
</evidence>
<evidence type="ECO:0000259" key="15">
    <source>
        <dbReference type="Pfam" id="PF17432"/>
    </source>
</evidence>
<dbReference type="Gene3D" id="2.60.40.1840">
    <property type="match status" value="1"/>
</dbReference>
<dbReference type="Gene3D" id="1.10.390.10">
    <property type="entry name" value="Neutral Protease Domain 2"/>
    <property type="match status" value="1"/>
</dbReference>
<gene>
    <name evidence="17" type="ORF">GbCGDNIH9_0675</name>
</gene>
<evidence type="ECO:0000256" key="6">
    <source>
        <dbReference type="ARBA" id="ARBA00022438"/>
    </source>
</evidence>
<sequence length="896" mass="99083">MKDTDLMPADASSAPSSTVAPVPVRLSDYTPPAYGVEQVDLVFRLDPARTVVQSRLHVIRQPGTPEGAVFHLDGEALELLSLRIDGREASREEYRLTPHGLDIAGLPAESVLEIDTAIAPEQNTELSGLYVSQGAFFTQCEAEGFRRITYFPDRPDVMARYITTIVAPRTVPVLLSNGNPVDAGEAEGGLHWAKWEDPHPKPCYLFALVAGDLAAVRDSFVTRSGRTVALAIWVRDGDQDRCAHAMDSLKRSMRWDEDVFGLEYDLDVFNIAAVSDFNMGAMENKGLNVFNTKYVLARPDTATDSDYQGIETVIAHEYFHNWTGNRVTCRDWFQLTLKEGLTVFRDQEFSADMGSRAVKRISDVRTLRAAQFREDAGPLAHPVRPDAYVKIDNFYTATVYQKGAELVRMVRTLIGREKFRQGMDLYFQRHDNHAVTLEDFAAAMQDASGVDLSLFRRWYGQAGTPVLRVTDEYDASARRYVLRVTQHTSPTPGQEEKQPLLIPIAVGLLDETGAALSFRLEGEDKARPDTRILRLEQETQSFVFHDVARPPQPSLLRDFSAPVKLADTPAERLRFLAAHDSDPFVRWDSGQQYATQKLLQQVTAYRNGAAPSLDDGIMESVAASIARAPEDPALAAEAMALPAETTLADAMEVVDVDGIHAVRRAARAAIGQQLGAALRAGYEAWSTGDVTALDGRAMGGRAFRNACLGYLVAADEGEAGEGVTLAWKQFQANRCMTDVLAALSVLADTGVPEREKALALFYDRWRGDALVLDKWFAIQAMSSRPDALEQVRQLIRHPDFDWRNPNRVRAVLTSFASGNQVRFHDASGAGYAFLADAILRLDGINGQIAARMTAPLGAWRRQDQARAELMQDQLRRIAAKPDLSGNVREIVDRSLG</sequence>
<keyword evidence="10" id="KW-0862">Zinc</keyword>
<keyword evidence="7" id="KW-0645">Protease</keyword>
<dbReference type="InterPro" id="IPR038438">
    <property type="entry name" value="PepN_Ig-like_sf"/>
</dbReference>
<dbReference type="EMBL" id="CP018191">
    <property type="protein sequence ID" value="APH53923.1"/>
    <property type="molecule type" value="Genomic_DNA"/>
</dbReference>
<dbReference type="InterPro" id="IPR024601">
    <property type="entry name" value="Peptidase_M1_pepN_C"/>
</dbReference>
<dbReference type="SUPFAM" id="SSF63737">
    <property type="entry name" value="Leukotriene A4 hydrolase N-terminal domain"/>
    <property type="match status" value="1"/>
</dbReference>
<comment type="cofactor">
    <cofactor evidence="2">
        <name>Zn(2+)</name>
        <dbReference type="ChEBI" id="CHEBI:29105"/>
    </cofactor>
</comment>
<name>A0AAC9KB56_9PROT</name>
<keyword evidence="9 17" id="KW-0378">Hydrolase</keyword>
<dbReference type="Gene3D" id="3.30.2010.30">
    <property type="match status" value="1"/>
</dbReference>
<accession>A0AAC9KB56</accession>